<protein>
    <submittedName>
        <fullName evidence="1">DUF1249 domain-containing protein</fullName>
    </submittedName>
</protein>
<reference evidence="1 2" key="1">
    <citation type="submission" date="2019-11" db="EMBL/GenBank/DDBJ databases">
        <title>Venatorbacter sp. nov. a predator of Campylobacter and other Gram-negative bacteria.</title>
        <authorList>
            <person name="Saeedi A."/>
            <person name="Cummings N.J."/>
            <person name="Connerton I.F."/>
            <person name="Connerton P.L."/>
        </authorList>
    </citation>
    <scope>NUCLEOTIDE SEQUENCE [LARGE SCALE GENOMIC DNA]</scope>
    <source>
        <strain evidence="1">XL5</strain>
    </source>
</reference>
<dbReference type="Proteomes" id="UP000596074">
    <property type="component" value="Chromosome"/>
</dbReference>
<sequence>MTLRRRYVPDLQEMAALCDANYLRLLKLLPEGQSEREFLLGDGEQQASVRLYIEEDHRYTTMLRIEQQGYSPAWLQPQAMQVRLYHDADMAEVLSYQQSQRFHGRYPYPNPAMRLPDEKLQLNRFLAEWLTHCLQHGRAASPLVFGREQPAGNP</sequence>
<dbReference type="PANTHER" id="PTHR38774">
    <property type="entry name" value="CYTOPLASMIC PROTEIN-RELATED"/>
    <property type="match status" value="1"/>
</dbReference>
<dbReference type="Pfam" id="PF06853">
    <property type="entry name" value="DUF1249"/>
    <property type="match status" value="1"/>
</dbReference>
<dbReference type="RefSeq" id="WP_228345300.1">
    <property type="nucleotide sequence ID" value="NZ_CP046056.1"/>
</dbReference>
<evidence type="ECO:0000313" key="1">
    <source>
        <dbReference type="EMBL" id="QQD25232.1"/>
    </source>
</evidence>
<organism evidence="1 2">
    <name type="scientific">Venatoribacter cucullus</name>
    <dbReference type="NCBI Taxonomy" id="2661630"/>
    <lineage>
        <taxon>Bacteria</taxon>
        <taxon>Pseudomonadati</taxon>
        <taxon>Pseudomonadota</taxon>
        <taxon>Gammaproteobacteria</taxon>
        <taxon>Oceanospirillales</taxon>
        <taxon>Oceanospirillaceae</taxon>
        <taxon>Venatoribacter</taxon>
    </lineage>
</organism>
<proteinExistence type="predicted"/>
<keyword evidence="2" id="KW-1185">Reference proteome</keyword>
<evidence type="ECO:0000313" key="2">
    <source>
        <dbReference type="Proteomes" id="UP000596074"/>
    </source>
</evidence>
<dbReference type="AlphaFoldDB" id="A0A9X7UX55"/>
<dbReference type="KEGG" id="vcw:GJQ55_12450"/>
<dbReference type="InterPro" id="IPR009659">
    <property type="entry name" value="DUF1249"/>
</dbReference>
<accession>A0A9X7UX55</accession>
<name>A0A9X7UX55_9GAMM</name>
<dbReference type="EMBL" id="CP046056">
    <property type="protein sequence ID" value="QQD25232.1"/>
    <property type="molecule type" value="Genomic_DNA"/>
</dbReference>
<dbReference type="PANTHER" id="PTHR38774:SF1">
    <property type="entry name" value="CYTOPLASMIC PROTEIN"/>
    <property type="match status" value="1"/>
</dbReference>
<gene>
    <name evidence="1" type="ORF">GJQ55_12450</name>
</gene>